<keyword evidence="4" id="KW-1185">Reference proteome</keyword>
<evidence type="ECO:0000256" key="1">
    <source>
        <dbReference type="SAM" id="Phobius"/>
    </source>
</evidence>
<dbReference type="InterPro" id="IPR036280">
    <property type="entry name" value="Multihaem_cyt_sf"/>
</dbReference>
<keyword evidence="1" id="KW-0812">Transmembrane</keyword>
<reference evidence="3" key="1">
    <citation type="submission" date="2021-01" db="EMBL/GenBank/DDBJ databases">
        <title>Modified the classification status of verrucomicrobia.</title>
        <authorList>
            <person name="Feng X."/>
        </authorList>
    </citation>
    <scope>NUCLEOTIDE SEQUENCE</scope>
    <source>
        <strain evidence="3">KCTC 22041</strain>
    </source>
</reference>
<dbReference type="EMBL" id="JAENIJ010000007">
    <property type="protein sequence ID" value="MBK1882065.1"/>
    <property type="molecule type" value="Genomic_DNA"/>
</dbReference>
<keyword evidence="1" id="KW-1133">Transmembrane helix</keyword>
<dbReference type="Pfam" id="PF14522">
    <property type="entry name" value="Cytochrome_C7"/>
    <property type="match status" value="1"/>
</dbReference>
<dbReference type="Gene3D" id="3.90.10.10">
    <property type="entry name" value="Cytochrome C3"/>
    <property type="match status" value="2"/>
</dbReference>
<sequence>MSRQLFPPSVNYLARWILFLIFSGITTATVIFYYGYRSDWWQGQQMAPDQPILFSHHHHVTELKIDCRFCHSTVDQSSFAGMPATSTCLTCHSGVFTDSPMLAAAVQSEQTGTPLKWNRVYDLADYVYFDHSVHVSNGIGCTSCHGDIGNQRLTRKAQQTYMSWCLDCHRDPAQYIREPKDIYSPSAPARSNLTENRKVELLHQFRIGGQHLTDCTTCHR</sequence>
<keyword evidence="1" id="KW-0472">Membrane</keyword>
<name>A0A934VVD2_9BACT</name>
<accession>A0A934VVD2</accession>
<gene>
    <name evidence="3" type="ORF">JIN85_06540</name>
</gene>
<feature type="transmembrane region" description="Helical" evidence="1">
    <location>
        <begin position="12"/>
        <end position="36"/>
    </location>
</feature>
<dbReference type="InterPro" id="IPR029467">
    <property type="entry name" value="Cyt_c7-like"/>
</dbReference>
<dbReference type="PANTHER" id="PTHR39425">
    <property type="entry name" value="LIPOPROTEIN CYTOCHROME C"/>
    <property type="match status" value="1"/>
</dbReference>
<dbReference type="Proteomes" id="UP000603141">
    <property type="component" value="Unassembled WGS sequence"/>
</dbReference>
<organism evidence="3 4">
    <name type="scientific">Luteolibacter pohnpeiensis</name>
    <dbReference type="NCBI Taxonomy" id="454153"/>
    <lineage>
        <taxon>Bacteria</taxon>
        <taxon>Pseudomonadati</taxon>
        <taxon>Verrucomicrobiota</taxon>
        <taxon>Verrucomicrobiia</taxon>
        <taxon>Verrucomicrobiales</taxon>
        <taxon>Verrucomicrobiaceae</taxon>
        <taxon>Luteolibacter</taxon>
    </lineage>
</organism>
<dbReference type="RefSeq" id="WP_200268833.1">
    <property type="nucleotide sequence ID" value="NZ_JAENIJ010000007.1"/>
</dbReference>
<protein>
    <submittedName>
        <fullName evidence="3">Cytochrome c3 family protein</fullName>
    </submittedName>
</protein>
<evidence type="ECO:0000313" key="4">
    <source>
        <dbReference type="Proteomes" id="UP000603141"/>
    </source>
</evidence>
<dbReference type="SUPFAM" id="SSF48695">
    <property type="entry name" value="Multiheme cytochromes"/>
    <property type="match status" value="1"/>
</dbReference>
<dbReference type="PANTHER" id="PTHR39425:SF1">
    <property type="entry name" value="CYTOCHROME C7-LIKE DOMAIN-CONTAINING PROTEIN"/>
    <property type="match status" value="1"/>
</dbReference>
<dbReference type="CDD" id="cd08168">
    <property type="entry name" value="Cytochrom_C3"/>
    <property type="match status" value="1"/>
</dbReference>
<evidence type="ECO:0000259" key="2">
    <source>
        <dbReference type="Pfam" id="PF14522"/>
    </source>
</evidence>
<evidence type="ECO:0000313" key="3">
    <source>
        <dbReference type="EMBL" id="MBK1882065.1"/>
    </source>
</evidence>
<feature type="domain" description="Cytochrome c7-like" evidence="2">
    <location>
        <begin position="127"/>
        <end position="220"/>
    </location>
</feature>
<dbReference type="AlphaFoldDB" id="A0A934VVD2"/>
<proteinExistence type="predicted"/>
<comment type="caution">
    <text evidence="3">The sequence shown here is derived from an EMBL/GenBank/DDBJ whole genome shotgun (WGS) entry which is preliminary data.</text>
</comment>